<evidence type="ECO:0000313" key="5">
    <source>
        <dbReference type="Proteomes" id="UP000593594"/>
    </source>
</evidence>
<dbReference type="Gene3D" id="2.40.30.170">
    <property type="match status" value="1"/>
</dbReference>
<dbReference type="GO" id="GO:0015562">
    <property type="term" value="F:efflux transmembrane transporter activity"/>
    <property type="evidence" value="ECO:0007669"/>
    <property type="project" value="TreeGrafter"/>
</dbReference>
<evidence type="ECO:0000259" key="3">
    <source>
        <dbReference type="Pfam" id="PF25954"/>
    </source>
</evidence>
<dbReference type="Pfam" id="PF25917">
    <property type="entry name" value="BSH_RND"/>
    <property type="match status" value="1"/>
</dbReference>
<feature type="domain" description="Multidrug resistance protein MdtA-like barrel-sandwich hybrid" evidence="2">
    <location>
        <begin position="71"/>
        <end position="192"/>
    </location>
</feature>
<organism evidence="4 5">
    <name type="scientific">Kaustia mangrovi</name>
    <dbReference type="NCBI Taxonomy" id="2593653"/>
    <lineage>
        <taxon>Bacteria</taxon>
        <taxon>Pseudomonadati</taxon>
        <taxon>Pseudomonadota</taxon>
        <taxon>Alphaproteobacteria</taxon>
        <taxon>Hyphomicrobiales</taxon>
        <taxon>Parvibaculaceae</taxon>
        <taxon>Kaustia</taxon>
    </lineage>
</organism>
<dbReference type="RefSeq" id="WP_213162660.1">
    <property type="nucleotide sequence ID" value="NZ_CP058214.1"/>
</dbReference>
<dbReference type="PANTHER" id="PTHR30469">
    <property type="entry name" value="MULTIDRUG RESISTANCE PROTEIN MDTA"/>
    <property type="match status" value="1"/>
</dbReference>
<dbReference type="Pfam" id="PF25954">
    <property type="entry name" value="Beta-barrel_RND_2"/>
    <property type="match status" value="1"/>
</dbReference>
<evidence type="ECO:0000256" key="1">
    <source>
        <dbReference type="ARBA" id="ARBA00009477"/>
    </source>
</evidence>
<sequence>MKIRFTIVALILIALIGGLAYFQFVLKPAMISEYMASQPQPSVSVNAAKAGTTDWIGRIPSIGTLRAVQGVDVTSEASGIVTTITFESGNTVEEGELLVQIDDSVEQAELKSNLAARKRAQLEWERRLTLFEKGTVARSQLDEARAGRDEADAAVERTRAVIEQKSVEAPFSGRLGIRKIDLGQYVPAGTAMVSLQMLDPIYVDFPVPEQRVDSVMPGADVEVRVDTYPGEVFKGTVESVDSRVERETRTLLVRAKLANPGNKLLPGMFANVAVLVGEPKKVVTVPRTAVTYSLYGDTVYVLTPSKDGDTSKDGDGAGPQHYTAKREIVEPGEAQEDSVVIRKGIDDGDLVVTSGQLKLHPGVTVTVDGSGGLKAPAEMPRE</sequence>
<dbReference type="KEGG" id="kmn:HW532_01025"/>
<dbReference type="InterPro" id="IPR058792">
    <property type="entry name" value="Beta-barrel_RND_2"/>
</dbReference>
<feature type="domain" description="CusB-like beta-barrel" evidence="3">
    <location>
        <begin position="201"/>
        <end position="273"/>
    </location>
</feature>
<dbReference type="GO" id="GO:1990281">
    <property type="term" value="C:efflux pump complex"/>
    <property type="evidence" value="ECO:0007669"/>
    <property type="project" value="TreeGrafter"/>
</dbReference>
<reference evidence="4 5" key="1">
    <citation type="submission" date="2020-06" db="EMBL/GenBank/DDBJ databases">
        <title>Genome sequence of 2 isolates from Red Sea Mangroves.</title>
        <authorList>
            <person name="Sefrji F."/>
            <person name="Michoud G."/>
            <person name="Merlino G."/>
            <person name="Daffonchio D."/>
        </authorList>
    </citation>
    <scope>NUCLEOTIDE SEQUENCE [LARGE SCALE GENOMIC DNA]</scope>
    <source>
        <strain evidence="4 5">R1DC25</strain>
    </source>
</reference>
<dbReference type="Proteomes" id="UP000593594">
    <property type="component" value="Chromosome"/>
</dbReference>
<dbReference type="NCBIfam" id="TIGR01730">
    <property type="entry name" value="RND_mfp"/>
    <property type="match status" value="1"/>
</dbReference>
<dbReference type="InterPro" id="IPR006143">
    <property type="entry name" value="RND_pump_MFP"/>
</dbReference>
<dbReference type="AlphaFoldDB" id="A0A7S8HAD2"/>
<name>A0A7S8HAD2_9HYPH</name>
<dbReference type="FunFam" id="2.40.30.170:FF:000010">
    <property type="entry name" value="Efflux RND transporter periplasmic adaptor subunit"/>
    <property type="match status" value="1"/>
</dbReference>
<dbReference type="Gene3D" id="2.40.50.100">
    <property type="match status" value="1"/>
</dbReference>
<proteinExistence type="inferred from homology"/>
<evidence type="ECO:0000313" key="4">
    <source>
        <dbReference type="EMBL" id="QPC41442.1"/>
    </source>
</evidence>
<dbReference type="Gene3D" id="1.10.287.470">
    <property type="entry name" value="Helix hairpin bin"/>
    <property type="match status" value="1"/>
</dbReference>
<dbReference type="InterPro" id="IPR058625">
    <property type="entry name" value="MdtA-like_BSH"/>
</dbReference>
<comment type="similarity">
    <text evidence="1">Belongs to the membrane fusion protein (MFP) (TC 8.A.1) family.</text>
</comment>
<dbReference type="PANTHER" id="PTHR30469:SF11">
    <property type="entry name" value="BLL4320 PROTEIN"/>
    <property type="match status" value="1"/>
</dbReference>
<dbReference type="Gene3D" id="2.40.420.20">
    <property type="match status" value="1"/>
</dbReference>
<protein>
    <submittedName>
        <fullName evidence="4">Efflux RND transporter periplasmic adaptor subunit</fullName>
    </submittedName>
</protein>
<dbReference type="SUPFAM" id="SSF111369">
    <property type="entry name" value="HlyD-like secretion proteins"/>
    <property type="match status" value="1"/>
</dbReference>
<accession>A0A7S8HAD2</accession>
<dbReference type="EMBL" id="CP058214">
    <property type="protein sequence ID" value="QPC41442.1"/>
    <property type="molecule type" value="Genomic_DNA"/>
</dbReference>
<evidence type="ECO:0000259" key="2">
    <source>
        <dbReference type="Pfam" id="PF25917"/>
    </source>
</evidence>
<gene>
    <name evidence="4" type="ORF">HW532_01025</name>
</gene>
<keyword evidence="5" id="KW-1185">Reference proteome</keyword>